<name>K2GVD7_9BACT</name>
<gene>
    <name evidence="1" type="ORF">ACD_3C00227G0001</name>
</gene>
<accession>K2GVD7</accession>
<dbReference type="EMBL" id="AMFJ01000501">
    <property type="protein sequence ID" value="EKE27280.1"/>
    <property type="molecule type" value="Genomic_DNA"/>
</dbReference>
<dbReference type="AlphaFoldDB" id="K2GVD7"/>
<proteinExistence type="predicted"/>
<sequence>MYPVIWVIEKLLERDEKLSVIDEIKLLSPIKNEVKIYAQDISAWTKFNFKKDKISAKGFVTTSNWRRIEFFVIENPSSPIQEIRSANLFSTMLYEKRVEKEENRYSFWLNPEISENFFRWFSRSYPVQISTIIDILVKQSSTFNMIDSSNGYSFGYVQRIKNLPGKIDFDSLVKNGAQIEIFVNMAKRRKMPSWMFVIPLEFSFPWQSEPTLIYAAITESLDIFDKAQE</sequence>
<comment type="caution">
    <text evidence="1">The sequence shown here is derived from an EMBL/GenBank/DDBJ whole genome shotgun (WGS) entry which is preliminary data.</text>
</comment>
<protein>
    <submittedName>
        <fullName evidence="1">Uncharacterized protein</fullName>
    </submittedName>
</protein>
<organism evidence="1">
    <name type="scientific">uncultured bacterium</name>
    <name type="common">gcode 4</name>
    <dbReference type="NCBI Taxonomy" id="1234023"/>
    <lineage>
        <taxon>Bacteria</taxon>
        <taxon>environmental samples</taxon>
    </lineage>
</organism>
<evidence type="ECO:0000313" key="1">
    <source>
        <dbReference type="EMBL" id="EKE27280.1"/>
    </source>
</evidence>
<reference evidence="1" key="1">
    <citation type="journal article" date="2012" name="Science">
        <title>Fermentation, hydrogen, and sulfur metabolism in multiple uncultivated bacterial phyla.</title>
        <authorList>
            <person name="Wrighton K.C."/>
            <person name="Thomas B.C."/>
            <person name="Sharon I."/>
            <person name="Miller C.S."/>
            <person name="Castelle C.J."/>
            <person name="VerBerkmoes N.C."/>
            <person name="Wilkins M.J."/>
            <person name="Hettich R.L."/>
            <person name="Lipton M.S."/>
            <person name="Williams K.H."/>
            <person name="Long P.E."/>
            <person name="Banfield J.F."/>
        </authorList>
    </citation>
    <scope>NUCLEOTIDE SEQUENCE [LARGE SCALE GENOMIC DNA]</scope>
</reference>